<proteinExistence type="predicted"/>
<evidence type="ECO:0008006" key="3">
    <source>
        <dbReference type="Google" id="ProtNLM"/>
    </source>
</evidence>
<gene>
    <name evidence="1" type="ORF">CLIM01_10555</name>
</gene>
<comment type="caution">
    <text evidence="1">The sequence shown here is derived from an EMBL/GenBank/DDBJ whole genome shotgun (WGS) entry which is preliminary data.</text>
</comment>
<name>A0ABQ9PJ62_9PEZI</name>
<dbReference type="EMBL" id="JARUPT010000395">
    <property type="protein sequence ID" value="KAK0372082.1"/>
    <property type="molecule type" value="Genomic_DNA"/>
</dbReference>
<evidence type="ECO:0000313" key="1">
    <source>
        <dbReference type="EMBL" id="KAK0372082.1"/>
    </source>
</evidence>
<reference evidence="1" key="1">
    <citation type="submission" date="2023-04" db="EMBL/GenBank/DDBJ databases">
        <title>Colletotrichum limetticola genome sequence.</title>
        <authorList>
            <person name="Baroncelli R."/>
        </authorList>
    </citation>
    <scope>NUCLEOTIDE SEQUENCE</scope>
    <source>
        <strain evidence="1">KLA-Anderson</strain>
    </source>
</reference>
<organism evidence="1 2">
    <name type="scientific">Colletotrichum limetticola</name>
    <dbReference type="NCBI Taxonomy" id="1209924"/>
    <lineage>
        <taxon>Eukaryota</taxon>
        <taxon>Fungi</taxon>
        <taxon>Dikarya</taxon>
        <taxon>Ascomycota</taxon>
        <taxon>Pezizomycotina</taxon>
        <taxon>Sordariomycetes</taxon>
        <taxon>Hypocreomycetidae</taxon>
        <taxon>Glomerellales</taxon>
        <taxon>Glomerellaceae</taxon>
        <taxon>Colletotrichum</taxon>
        <taxon>Colletotrichum acutatum species complex</taxon>
    </lineage>
</organism>
<protein>
    <recommendedName>
        <fullName evidence="3">Secreted protein</fullName>
    </recommendedName>
</protein>
<keyword evidence="2" id="KW-1185">Reference proteome</keyword>
<accession>A0ABQ9PJ62</accession>
<dbReference type="Proteomes" id="UP001169217">
    <property type="component" value="Unassembled WGS sequence"/>
</dbReference>
<evidence type="ECO:0000313" key="2">
    <source>
        <dbReference type="Proteomes" id="UP001169217"/>
    </source>
</evidence>
<sequence>MGRFFFSTLLATRIVGDFMIWVFRSGPLWAILAAKNTQDIPPFRKGRSAHFGEARWKRDGQTHDEEDLTDKPDFCGPFDLANGL</sequence>